<feature type="compositionally biased region" description="Polar residues" evidence="11">
    <location>
        <begin position="1"/>
        <end position="10"/>
    </location>
</feature>
<dbReference type="Gene3D" id="1.20.1540.10">
    <property type="entry name" value="Rhomboid-like"/>
    <property type="match status" value="1"/>
</dbReference>
<dbReference type="GO" id="GO:0016020">
    <property type="term" value="C:membrane"/>
    <property type="evidence" value="ECO:0007669"/>
    <property type="project" value="UniProtKB-SubCell"/>
</dbReference>
<evidence type="ECO:0000256" key="10">
    <source>
        <dbReference type="RuleBase" id="RU362115"/>
    </source>
</evidence>
<evidence type="ECO:0000256" key="9">
    <source>
        <dbReference type="ARBA" id="ARBA00023136"/>
    </source>
</evidence>
<sequence length="1230" mass="137143">MESSRLSVFASSLADLEAGIGDEENTKKTDKEKKKQSSTGEGKMIEKRTNQERTTHEDDEEALSGSIGDEDRDEQNKKAVSYRSVKSHVRHVEEKRLEAINLQEEKNAEIEKDRQTRRRSTVLDQKKKTFGRKESPSSRSPLSPPSLSPSSSHLLSSSQRDVPPSPTDPSACNVEDHPERGESERRRSSRKDSSSVRLFPHLSPARGEEIEEKNKKKRISSPGGSSPSEVVVFERREDFHESSLSSSISDQDLQSNDEGASKKKTDVSSTLPPPPPVVQPARSVQTGERNEEIQRERGRSRQRSSEEVTSKSEGREREDGNESRERNGQFKRLNSQVCFATDTCDKNHDVHEERKRFSSSSALASPPSSGVHTPSREGGYQHRPLSSSDIVAIEMGDLKDDDERAKEKQRRMLSNSASNLSSASKGRTRDVPFLSHSASVLTTADSQVCRVRRGRDDDLAVGEDPEGGSDERGGENKTRGGRTSHSPPGSPSSPTSLRDQESIQKGDNRDRRRGTGSGEGANGGWEMSLRRWYLGGGAEKLFTNPFLDKKRPNPTRGRLLITYTSSAVLILVFLQELILNFTTFNGRCISPVLYPSFTDPLPDRAPLVVPFGYGACEHNLGGEIFPHSKFSSFSSSSSSSSSVISNSDLYNEQAEDRKTHPQDQRDYLSASSSSSVREIERCANGTCAGDTGWPKHLVTRGNSGHTEYSAPWDSPNPRIFGTLGGLDTNKIRNYRGEVFRVFWSMNLHGGWIHLLVNLICQVQILWIIEPVWGFLRTLLLWFVSGVSGNLMSAVLDPCTITVGSSGALYGLIGALLPFSLEYWDYIASPAWLLFSVILLMVLAQLGNMWGLRGVDNYAHLGGCLAGLLFGFMTIRSIHAFRWQGITERMASSCLFSWCFSTESREKLRDANRRRIARARRQRRLSLVKPPRVVWKFRGHEMEWLIRSFSFLLLTAYWIGFWLCLMVPSLYERITDPPGSFSLSGAVGCHCCRVKPYPLDKLPRYHSIRANEGLYWCFTSSHIADLYCGRKPLMMLKHQSLSKQEESVSGHRPASPFIEDRGDDSSASFSPTSPQLRDIRRGMKNRDKTREGEYENRDTRSKTRNLSAPTSKKSRSSSPSDTGVSSSSESVGFSPGSSLSLDENLRLGNSRRLPSEMSDSGEEREERRKKLKDDQDDSPLVTGNPSSSSSPENSNSPLSWLGVLGGDLLKDLYERFTSYGSPSRNEEDIAP</sequence>
<feature type="compositionally biased region" description="Basic and acidic residues" evidence="11">
    <location>
        <begin position="24"/>
        <end position="35"/>
    </location>
</feature>
<feature type="compositionally biased region" description="Acidic residues" evidence="11">
    <location>
        <begin position="57"/>
        <end position="73"/>
    </location>
</feature>
<feature type="compositionally biased region" description="Polar residues" evidence="11">
    <location>
        <begin position="436"/>
        <end position="446"/>
    </location>
</feature>
<dbReference type="InterPro" id="IPR035952">
    <property type="entry name" value="Rhomboid-like_sf"/>
</dbReference>
<evidence type="ECO:0000256" key="1">
    <source>
        <dbReference type="ARBA" id="ARBA00000156"/>
    </source>
</evidence>
<comment type="caution">
    <text evidence="13">The sequence shown here is derived from an EMBL/GenBank/DDBJ whole genome shotgun (WGS) entry which is preliminary data.</text>
</comment>
<feature type="compositionally biased region" description="Basic and acidic residues" evidence="11">
    <location>
        <begin position="232"/>
        <end position="241"/>
    </location>
</feature>
<keyword evidence="7 10" id="KW-0720">Serine protease</keyword>
<feature type="compositionally biased region" description="Low complexity" evidence="11">
    <location>
        <begin position="413"/>
        <end position="424"/>
    </location>
</feature>
<dbReference type="GO" id="GO:0004252">
    <property type="term" value="F:serine-type endopeptidase activity"/>
    <property type="evidence" value="ECO:0007669"/>
    <property type="project" value="InterPro"/>
</dbReference>
<feature type="compositionally biased region" description="Basic and acidic residues" evidence="11">
    <location>
        <begin position="498"/>
        <end position="510"/>
    </location>
</feature>
<feature type="compositionally biased region" description="Basic and acidic residues" evidence="11">
    <location>
        <begin position="654"/>
        <end position="666"/>
    </location>
</feature>
<dbReference type="InterPro" id="IPR022764">
    <property type="entry name" value="Peptidase_S54_rhomboid_dom"/>
</dbReference>
<feature type="compositionally biased region" description="Acidic residues" evidence="11">
    <location>
        <begin position="459"/>
        <end position="468"/>
    </location>
</feature>
<keyword evidence="6 10" id="KW-0378">Hydrolase</keyword>
<feature type="compositionally biased region" description="Basic and acidic residues" evidence="11">
    <location>
        <begin position="469"/>
        <end position="478"/>
    </location>
</feature>
<feature type="transmembrane region" description="Helical" evidence="10">
    <location>
        <begin position="750"/>
        <end position="768"/>
    </location>
</feature>
<feature type="transmembrane region" description="Helical" evidence="10">
    <location>
        <begin position="943"/>
        <end position="964"/>
    </location>
</feature>
<feature type="compositionally biased region" description="Low complexity" evidence="11">
    <location>
        <begin position="1106"/>
        <end position="1139"/>
    </location>
</feature>
<evidence type="ECO:0000313" key="14">
    <source>
        <dbReference type="Proteomes" id="UP000221165"/>
    </source>
</evidence>
<evidence type="ECO:0000256" key="8">
    <source>
        <dbReference type="ARBA" id="ARBA00022989"/>
    </source>
</evidence>
<reference evidence="13 14" key="1">
    <citation type="journal article" date="2017" name="Int. J. Parasitol.">
        <title>The genome of the protozoan parasite Cystoisospora suis and a reverse vaccinology approach to identify vaccine candidates.</title>
        <authorList>
            <person name="Palmieri N."/>
            <person name="Shrestha A."/>
            <person name="Ruttkowski B."/>
            <person name="Beck T."/>
            <person name="Vogl C."/>
            <person name="Tomley F."/>
            <person name="Blake D.P."/>
            <person name="Joachim A."/>
        </authorList>
    </citation>
    <scope>NUCLEOTIDE SEQUENCE [LARGE SCALE GENOMIC DNA]</scope>
    <source>
        <strain evidence="13 14">Wien I</strain>
    </source>
</reference>
<feature type="compositionally biased region" description="Basic and acidic residues" evidence="11">
    <location>
        <begin position="288"/>
        <end position="328"/>
    </location>
</feature>
<feature type="compositionally biased region" description="Basic and acidic residues" evidence="11">
    <location>
        <begin position="343"/>
        <end position="356"/>
    </location>
</feature>
<evidence type="ECO:0000256" key="5">
    <source>
        <dbReference type="ARBA" id="ARBA00022692"/>
    </source>
</evidence>
<feature type="compositionally biased region" description="Low complexity" evidence="11">
    <location>
        <begin position="242"/>
        <end position="254"/>
    </location>
</feature>
<keyword evidence="9 10" id="KW-0472">Membrane</keyword>
<feature type="transmembrane region" description="Helical" evidence="10">
    <location>
        <begin position="826"/>
        <end position="845"/>
    </location>
</feature>
<evidence type="ECO:0000256" key="11">
    <source>
        <dbReference type="SAM" id="MobiDB-lite"/>
    </source>
</evidence>
<feature type="region of interest" description="Disordered" evidence="11">
    <location>
        <begin position="1"/>
        <end position="523"/>
    </location>
</feature>
<dbReference type="Pfam" id="PF01694">
    <property type="entry name" value="Rhomboid"/>
    <property type="match status" value="1"/>
</dbReference>
<keyword evidence="4 10" id="KW-0645">Protease</keyword>
<evidence type="ECO:0000256" key="2">
    <source>
        <dbReference type="ARBA" id="ARBA00004141"/>
    </source>
</evidence>
<feature type="compositionally biased region" description="Low complexity" evidence="11">
    <location>
        <begin position="481"/>
        <end position="496"/>
    </location>
</feature>
<evidence type="ECO:0000313" key="13">
    <source>
        <dbReference type="EMBL" id="PHJ21296.1"/>
    </source>
</evidence>
<feature type="compositionally biased region" description="Low complexity" evidence="11">
    <location>
        <begin position="358"/>
        <end position="369"/>
    </location>
</feature>
<comment type="function">
    <text evidence="10">Serine protease involved in intramembrane proteolysis.</text>
</comment>
<feature type="compositionally biased region" description="Basic and acidic residues" evidence="11">
    <location>
        <begin position="1163"/>
        <end position="1172"/>
    </location>
</feature>
<feature type="compositionally biased region" description="Low complexity" evidence="11">
    <location>
        <begin position="148"/>
        <end position="158"/>
    </location>
</feature>
<evidence type="ECO:0000256" key="7">
    <source>
        <dbReference type="ARBA" id="ARBA00022825"/>
    </source>
</evidence>
<dbReference type="GeneID" id="94428252"/>
<evidence type="ECO:0000259" key="12">
    <source>
        <dbReference type="Pfam" id="PF01694"/>
    </source>
</evidence>
<dbReference type="PANTHER" id="PTHR22936">
    <property type="entry name" value="RHOMBOID-RELATED"/>
    <property type="match status" value="1"/>
</dbReference>
<feature type="transmembrane region" description="Helical" evidence="10">
    <location>
        <begin position="774"/>
        <end position="795"/>
    </location>
</feature>
<feature type="compositionally biased region" description="Basic and acidic residues" evidence="11">
    <location>
        <begin position="43"/>
        <end position="56"/>
    </location>
</feature>
<dbReference type="OrthoDB" id="418595at2759"/>
<keyword evidence="8 10" id="KW-1133">Transmembrane helix</keyword>
<accession>A0A2C6L017</accession>
<evidence type="ECO:0000256" key="3">
    <source>
        <dbReference type="ARBA" id="ARBA00009045"/>
    </source>
</evidence>
<feature type="transmembrane region" description="Helical" evidence="10">
    <location>
        <begin position="802"/>
        <end position="820"/>
    </location>
</feature>
<feature type="region of interest" description="Disordered" evidence="11">
    <location>
        <begin position="1043"/>
        <end position="1200"/>
    </location>
</feature>
<feature type="domain" description="Peptidase S54 rhomboid" evidence="12">
    <location>
        <begin position="736"/>
        <end position="875"/>
    </location>
</feature>
<feature type="compositionally biased region" description="Basic and acidic residues" evidence="11">
    <location>
        <begin position="1076"/>
        <end position="1100"/>
    </location>
</feature>
<feature type="compositionally biased region" description="Polar residues" evidence="11">
    <location>
        <begin position="1064"/>
        <end position="1074"/>
    </location>
</feature>
<feature type="region of interest" description="Disordered" evidence="11">
    <location>
        <begin position="636"/>
        <end position="673"/>
    </location>
</feature>
<dbReference type="VEuPathDB" id="ToxoDB:CSUI_004860"/>
<name>A0A2C6L017_9APIC</name>
<dbReference type="InterPro" id="IPR002610">
    <property type="entry name" value="Peptidase_S54_rhomboid-like"/>
</dbReference>
<feature type="compositionally biased region" description="Low complexity" evidence="11">
    <location>
        <begin position="1183"/>
        <end position="1200"/>
    </location>
</feature>
<evidence type="ECO:0000256" key="6">
    <source>
        <dbReference type="ARBA" id="ARBA00022801"/>
    </source>
</evidence>
<protein>
    <recommendedName>
        <fullName evidence="10">Rhomboid-like protease</fullName>
        <ecNumber evidence="10">3.4.21.105</ecNumber>
    </recommendedName>
</protein>
<dbReference type="EMBL" id="MIGC01002323">
    <property type="protein sequence ID" value="PHJ21296.1"/>
    <property type="molecule type" value="Genomic_DNA"/>
</dbReference>
<feature type="compositionally biased region" description="Basic and acidic residues" evidence="11">
    <location>
        <begin position="124"/>
        <end position="136"/>
    </location>
</feature>
<dbReference type="RefSeq" id="XP_067922980.1">
    <property type="nucleotide sequence ID" value="XM_068065041.1"/>
</dbReference>
<keyword evidence="14" id="KW-1185">Reference proteome</keyword>
<dbReference type="PANTHER" id="PTHR22936:SF69">
    <property type="entry name" value="RHOMBOID-LIKE PROTEIN"/>
    <property type="match status" value="1"/>
</dbReference>
<comment type="subcellular location">
    <subcellularLocation>
        <location evidence="2 10">Membrane</location>
        <topology evidence="2 10">Multi-pass membrane protein</topology>
    </subcellularLocation>
</comment>
<feature type="compositionally biased region" description="Low complexity" evidence="11">
    <location>
        <begin position="636"/>
        <end position="647"/>
    </location>
</feature>
<dbReference type="GO" id="GO:0006508">
    <property type="term" value="P:proteolysis"/>
    <property type="evidence" value="ECO:0007669"/>
    <property type="project" value="UniProtKB-KW"/>
</dbReference>
<keyword evidence="5 10" id="KW-0812">Transmembrane</keyword>
<evidence type="ECO:0000256" key="4">
    <source>
        <dbReference type="ARBA" id="ARBA00022670"/>
    </source>
</evidence>
<feature type="transmembrane region" description="Helical" evidence="10">
    <location>
        <begin position="857"/>
        <end position="877"/>
    </location>
</feature>
<dbReference type="EC" id="3.4.21.105" evidence="10"/>
<feature type="compositionally biased region" description="Basic and acidic residues" evidence="11">
    <location>
        <begin position="174"/>
        <end position="194"/>
    </location>
</feature>
<comment type="caution">
    <text evidence="10">Lacks conserved residue(s) required for the propagation of feature annotation.</text>
</comment>
<dbReference type="Proteomes" id="UP000221165">
    <property type="component" value="Unassembled WGS sequence"/>
</dbReference>
<feature type="compositionally biased region" description="Basic and acidic residues" evidence="11">
    <location>
        <begin position="396"/>
        <end position="406"/>
    </location>
</feature>
<proteinExistence type="inferred from homology"/>
<dbReference type="SUPFAM" id="SSF144091">
    <property type="entry name" value="Rhomboid-like"/>
    <property type="match status" value="1"/>
</dbReference>
<feature type="compositionally biased region" description="Basic and acidic residues" evidence="11">
    <location>
        <begin position="90"/>
        <end position="114"/>
    </location>
</feature>
<comment type="similarity">
    <text evidence="3 10">Belongs to the peptidase S54 family.</text>
</comment>
<dbReference type="AlphaFoldDB" id="A0A2C6L017"/>
<comment type="catalytic activity">
    <reaction evidence="1 10">
        <text>Cleaves type-1 transmembrane domains using a catalytic dyad composed of serine and histidine that are contributed by different transmembrane domains.</text>
        <dbReference type="EC" id="3.4.21.105"/>
    </reaction>
</comment>
<gene>
    <name evidence="13" type="ORF">CSUI_004860</name>
</gene>
<organism evidence="13 14">
    <name type="scientific">Cystoisospora suis</name>
    <dbReference type="NCBI Taxonomy" id="483139"/>
    <lineage>
        <taxon>Eukaryota</taxon>
        <taxon>Sar</taxon>
        <taxon>Alveolata</taxon>
        <taxon>Apicomplexa</taxon>
        <taxon>Conoidasida</taxon>
        <taxon>Coccidia</taxon>
        <taxon>Eucoccidiorida</taxon>
        <taxon>Eimeriorina</taxon>
        <taxon>Sarcocystidae</taxon>
        <taxon>Cystoisospora</taxon>
    </lineage>
</organism>